<comment type="catalytic activity">
    <reaction evidence="2">
        <text>Thiol-dependent hydrolysis of ester, thioester, amide, peptide and isopeptide bonds formed by the C-terminal Gly of ubiquitin (a 76-residue protein attached to proteins as an intracellular targeting signal).</text>
        <dbReference type="EC" id="3.4.19.12"/>
    </reaction>
</comment>
<dbReference type="InterPro" id="IPR013087">
    <property type="entry name" value="Znf_C2H2_type"/>
</dbReference>
<keyword evidence="2" id="KW-0833">Ubl conjugation pathway</keyword>
<evidence type="ECO:0000259" key="3">
    <source>
        <dbReference type="PROSITE" id="PS50235"/>
    </source>
</evidence>
<dbReference type="SUPFAM" id="SSF54001">
    <property type="entry name" value="Cysteine proteinases"/>
    <property type="match status" value="1"/>
</dbReference>
<dbReference type="WBParaSite" id="Hba_10426">
    <property type="protein sequence ID" value="Hba_10426"/>
    <property type="gene ID" value="Hba_10426"/>
</dbReference>
<evidence type="ECO:0000313" key="4">
    <source>
        <dbReference type="Proteomes" id="UP000095283"/>
    </source>
</evidence>
<dbReference type="InterPro" id="IPR001394">
    <property type="entry name" value="Peptidase_C19_UCH"/>
</dbReference>
<feature type="domain" description="USP" evidence="3">
    <location>
        <begin position="263"/>
        <end position="641"/>
    </location>
</feature>
<dbReference type="InterPro" id="IPR018200">
    <property type="entry name" value="USP_CS"/>
</dbReference>
<dbReference type="EC" id="3.4.19.12" evidence="2"/>
<name>A0A1I7WZ09_HETBA</name>
<keyword evidence="2" id="KW-0645">Protease</keyword>
<dbReference type="PROSITE" id="PS00972">
    <property type="entry name" value="USP_1"/>
    <property type="match status" value="1"/>
</dbReference>
<dbReference type="InterPro" id="IPR050164">
    <property type="entry name" value="Peptidase_C19"/>
</dbReference>
<dbReference type="AlphaFoldDB" id="A0A1I7WZ09"/>
<keyword evidence="4" id="KW-1185">Reference proteome</keyword>
<evidence type="ECO:0000256" key="2">
    <source>
        <dbReference type="RuleBase" id="RU366025"/>
    </source>
</evidence>
<organism evidence="4 5">
    <name type="scientific">Heterorhabditis bacteriophora</name>
    <name type="common">Entomopathogenic nematode worm</name>
    <dbReference type="NCBI Taxonomy" id="37862"/>
    <lineage>
        <taxon>Eukaryota</taxon>
        <taxon>Metazoa</taxon>
        <taxon>Ecdysozoa</taxon>
        <taxon>Nematoda</taxon>
        <taxon>Chromadorea</taxon>
        <taxon>Rhabditida</taxon>
        <taxon>Rhabditina</taxon>
        <taxon>Rhabditomorpha</taxon>
        <taxon>Strongyloidea</taxon>
        <taxon>Heterorhabditidae</taxon>
        <taxon>Heterorhabditis</taxon>
    </lineage>
</organism>
<dbReference type="GO" id="GO:0006508">
    <property type="term" value="P:proteolysis"/>
    <property type="evidence" value="ECO:0007669"/>
    <property type="project" value="UniProtKB-KW"/>
</dbReference>
<dbReference type="InterPro" id="IPR028889">
    <property type="entry name" value="USP"/>
</dbReference>
<dbReference type="Proteomes" id="UP000095283">
    <property type="component" value="Unplaced"/>
</dbReference>
<keyword evidence="2" id="KW-0788">Thiol protease</keyword>
<evidence type="ECO:0000256" key="1">
    <source>
        <dbReference type="ARBA" id="ARBA00009085"/>
    </source>
</evidence>
<evidence type="ECO:0000313" key="5">
    <source>
        <dbReference type="WBParaSite" id="Hba_10426"/>
    </source>
</evidence>
<protein>
    <recommendedName>
        <fullName evidence="2">Ubiquitin carboxyl-terminal hydrolase</fullName>
        <ecNumber evidence="2">3.4.19.12</ecNumber>
    </recommendedName>
</protein>
<dbReference type="InterPro" id="IPR038765">
    <property type="entry name" value="Papain-like_cys_pep_sf"/>
</dbReference>
<dbReference type="PANTHER" id="PTHR24006">
    <property type="entry name" value="UBIQUITIN CARBOXYL-TERMINAL HYDROLASE"/>
    <property type="match status" value="1"/>
</dbReference>
<dbReference type="GO" id="GO:0016579">
    <property type="term" value="P:protein deubiquitination"/>
    <property type="evidence" value="ECO:0007669"/>
    <property type="project" value="InterPro"/>
</dbReference>
<dbReference type="Gene3D" id="3.90.70.10">
    <property type="entry name" value="Cysteine proteinases"/>
    <property type="match status" value="1"/>
</dbReference>
<dbReference type="PROSITE" id="PS00973">
    <property type="entry name" value="USP_2"/>
    <property type="match status" value="1"/>
</dbReference>
<keyword evidence="2" id="KW-0378">Hydrolase</keyword>
<dbReference type="GO" id="GO:0005634">
    <property type="term" value="C:nucleus"/>
    <property type="evidence" value="ECO:0007669"/>
    <property type="project" value="TreeGrafter"/>
</dbReference>
<dbReference type="PROSITE" id="PS00028">
    <property type="entry name" value="ZINC_FINGER_C2H2_1"/>
    <property type="match status" value="1"/>
</dbReference>
<reference evidence="5" key="1">
    <citation type="submission" date="2016-11" db="UniProtKB">
        <authorList>
            <consortium name="WormBaseParasite"/>
        </authorList>
    </citation>
    <scope>IDENTIFICATION</scope>
</reference>
<dbReference type="GO" id="GO:0004843">
    <property type="term" value="F:cysteine-type deubiquitinase activity"/>
    <property type="evidence" value="ECO:0007669"/>
    <property type="project" value="UniProtKB-UniRule"/>
</dbReference>
<proteinExistence type="inferred from homology"/>
<dbReference type="GO" id="GO:0005829">
    <property type="term" value="C:cytosol"/>
    <property type="evidence" value="ECO:0007669"/>
    <property type="project" value="TreeGrafter"/>
</dbReference>
<dbReference type="Pfam" id="PF00443">
    <property type="entry name" value="UCH"/>
    <property type="match status" value="2"/>
</dbReference>
<sequence length="653" mass="75460">MHRTVAELCSDLMATLITAFGNEYPEQHILPLTIDRLFEVIETISGTESSHFWELVCRLVLKNKLRCLSIFSKVYQFSFFPFLAWLKQSQDTQCHFDDDVTLCGRLHLCYLLVDQLDSGLKAYYGAKDDGPKMVEKLLNYFLLPSSRAYALMQQQPTLSLEIPRSQTAVEMHTASSSSMFDLHLNANIPRSASALPLPNRSIAVLFSLELNAKIIALCYNLKYLKLPPLCYSVKIKEVADRSYEKMQWDYQPDHSLREHGNYVGLKNGGATCYMNSMLQQMFMIPELRNAVINADTTTSVMPVRNGESVLCREREHFTSNSVIEAEYPIKVGSTNVTYGSFEIIIAFYNSIVDLVDEGMKVCEKTFGGLFADEKICKDCPHKFVLFYLSTYTREEPFTSISIDVRAHDNLPASLREYVKGDILENDNAYKCEQCDRKVTAVKRLSVHRLPPHLVVQLKRFEFDWEKEQPVKYNDYFEFPMELDMQPYTAEALAKQDEAEKRGGVLMEEDKGMQLQQDIYCYKYYTDSMTFTFCVPFYFAIFLRTSFPAPDPAYLYVLRGVVVHSGQATGGHYYSYIKSSDDGKWYKFDDTDVSRYEASPEDIKYKWFGAETNSGSVSDNNESRRRRPRNWWNAYVLFYEKVGYMNNYHNILLE</sequence>
<accession>A0A1I7WZ09</accession>
<comment type="similarity">
    <text evidence="1 2">Belongs to the peptidase C19 family.</text>
</comment>
<dbReference type="PANTHER" id="PTHR24006:SF943">
    <property type="entry name" value="UBIQUITIN CARBOXYL-TERMINAL HYDROLASE PUF"/>
    <property type="match status" value="1"/>
</dbReference>
<dbReference type="PROSITE" id="PS50235">
    <property type="entry name" value="USP_3"/>
    <property type="match status" value="1"/>
</dbReference>